<proteinExistence type="predicted"/>
<organism evidence="1 2">
    <name type="scientific">Nocardiopsis alba</name>
    <dbReference type="NCBI Taxonomy" id="53437"/>
    <lineage>
        <taxon>Bacteria</taxon>
        <taxon>Bacillati</taxon>
        <taxon>Actinomycetota</taxon>
        <taxon>Actinomycetes</taxon>
        <taxon>Streptosporangiales</taxon>
        <taxon>Nocardiopsidaceae</taxon>
        <taxon>Nocardiopsis</taxon>
    </lineage>
</organism>
<reference evidence="1 2" key="1">
    <citation type="journal article" date="2019" name="Nat. Commun.">
        <title>The antimicrobial potential of Streptomyces from insect microbiomes.</title>
        <authorList>
            <person name="Chevrette M.G."/>
            <person name="Carlson C.M."/>
            <person name="Ortega H.E."/>
            <person name="Thomas C."/>
            <person name="Ananiev G.E."/>
            <person name="Barns K.J."/>
            <person name="Book A.J."/>
            <person name="Cagnazzo J."/>
            <person name="Carlos C."/>
            <person name="Flanigan W."/>
            <person name="Grubbs K.J."/>
            <person name="Horn H.A."/>
            <person name="Hoffmann F.M."/>
            <person name="Klassen J.L."/>
            <person name="Knack J.J."/>
            <person name="Lewin G.R."/>
            <person name="McDonald B.R."/>
            <person name="Muller L."/>
            <person name="Melo W.G.P."/>
            <person name="Pinto-Tomas A.A."/>
            <person name="Schmitz A."/>
            <person name="Wendt-Pienkowski E."/>
            <person name="Wildman S."/>
            <person name="Zhao M."/>
            <person name="Zhang F."/>
            <person name="Bugni T.S."/>
            <person name="Andes D.R."/>
            <person name="Pupo M.T."/>
            <person name="Currie C.R."/>
        </authorList>
    </citation>
    <scope>NUCLEOTIDE SEQUENCE [LARGE SCALE GENOMIC DNA]</scope>
    <source>
        <strain evidence="1 2">SID5840</strain>
    </source>
</reference>
<comment type="caution">
    <text evidence="1">The sequence shown here is derived from an EMBL/GenBank/DDBJ whole genome shotgun (WGS) entry which is preliminary data.</text>
</comment>
<evidence type="ECO:0000313" key="2">
    <source>
        <dbReference type="Proteomes" id="UP000467124"/>
    </source>
</evidence>
<protein>
    <submittedName>
        <fullName evidence="1">Uncharacterized protein</fullName>
    </submittedName>
</protein>
<dbReference type="InterPro" id="IPR029039">
    <property type="entry name" value="Flavoprotein-like_sf"/>
</dbReference>
<accession>A0A7K2IPA1</accession>
<dbReference type="SUPFAM" id="SSF52218">
    <property type="entry name" value="Flavoproteins"/>
    <property type="match status" value="1"/>
</dbReference>
<sequence>MIALENRPRLHAVAEHIRLGATSAGAQVRCVGDADARQETVLALLDWADGVTFGVEGHNGTLAPGSKNFLEHTASLWQARRLGSLLVSAFSADPSVESASARSAVYRTAYHWGSLVSADTPPPGHDPRVGRAHGARLARLAGRLAMARHRPAIVAPAGDQGLRSPARTP</sequence>
<dbReference type="EMBL" id="WWHY01000001">
    <property type="protein sequence ID" value="MYR31657.1"/>
    <property type="molecule type" value="Genomic_DNA"/>
</dbReference>
<dbReference type="RefSeq" id="WP_161110380.1">
    <property type="nucleotide sequence ID" value="NZ_JBHYKC010000005.1"/>
</dbReference>
<dbReference type="Proteomes" id="UP000467124">
    <property type="component" value="Unassembled WGS sequence"/>
</dbReference>
<name>A0A7K2IPA1_9ACTN</name>
<gene>
    <name evidence="1" type="ORF">GTW20_05080</name>
</gene>
<dbReference type="Gene3D" id="3.40.50.360">
    <property type="match status" value="1"/>
</dbReference>
<dbReference type="AlphaFoldDB" id="A0A7K2IPA1"/>
<evidence type="ECO:0000313" key="1">
    <source>
        <dbReference type="EMBL" id="MYR31657.1"/>
    </source>
</evidence>